<proteinExistence type="predicted"/>
<evidence type="ECO:0000313" key="1">
    <source>
        <dbReference type="EMBL" id="SFK80896.1"/>
    </source>
</evidence>
<dbReference type="EMBL" id="FOSN01000023">
    <property type="protein sequence ID" value="SFK80896.1"/>
    <property type="molecule type" value="Genomic_DNA"/>
</dbReference>
<dbReference type="STRING" id="1612308.SAMN05444581_12310"/>
<dbReference type="RefSeq" id="WP_091686102.1">
    <property type="nucleotide sequence ID" value="NZ_FOSN01000023.1"/>
</dbReference>
<keyword evidence="2" id="KW-1185">Reference proteome</keyword>
<evidence type="ECO:0000313" key="2">
    <source>
        <dbReference type="Proteomes" id="UP000198755"/>
    </source>
</evidence>
<sequence>MQDEHMDDRRPLLLIVVGRQRVGKTSFLNTTTQFMRSRGASFEVWDADKLNTTYNMSLFCDDAKQPPSADPEDVKEWLDARCGDLVERGIDAVLDIGGGDTPLGRLVQDMPFVATLERECARVVLVHVVGPELADLDYLARFSEGGLLAADATLIVLNTGLILTGRSTEAAFAQVMEDSSVGAAVMRGARVITMPRLSCMSQVTDRELTFDEAMSGRSKNGGRPLSMFDKARVRIWWEEHLPAMYVRIPPLWLPKMRADEPLEGASLFNEEKKRAKASPAAGIA</sequence>
<reference evidence="1 2" key="1">
    <citation type="submission" date="2016-10" db="EMBL/GenBank/DDBJ databases">
        <authorList>
            <person name="de Groot N.N."/>
        </authorList>
    </citation>
    <scope>NUCLEOTIDE SEQUENCE [LARGE SCALE GENOMIC DNA]</scope>
    <source>
        <strain evidence="1 2">NE2</strain>
    </source>
</reference>
<protein>
    <recommendedName>
        <fullName evidence="3">CobQ/CobB/MinD/ParA nucleotide binding domain-containing protein</fullName>
    </recommendedName>
</protein>
<dbReference type="SUPFAM" id="SSF52540">
    <property type="entry name" value="P-loop containing nucleoside triphosphate hydrolases"/>
    <property type="match status" value="1"/>
</dbReference>
<accession>A0A1I4CLC9</accession>
<name>A0A1I4CLC9_9HYPH</name>
<dbReference type="OrthoDB" id="8443211at2"/>
<dbReference type="AlphaFoldDB" id="A0A1I4CLC9"/>
<organism evidence="1 2">
    <name type="scientific">Methylocapsa palsarum</name>
    <dbReference type="NCBI Taxonomy" id="1612308"/>
    <lineage>
        <taxon>Bacteria</taxon>
        <taxon>Pseudomonadati</taxon>
        <taxon>Pseudomonadota</taxon>
        <taxon>Alphaproteobacteria</taxon>
        <taxon>Hyphomicrobiales</taxon>
        <taxon>Beijerinckiaceae</taxon>
        <taxon>Methylocapsa</taxon>
    </lineage>
</organism>
<evidence type="ECO:0008006" key="3">
    <source>
        <dbReference type="Google" id="ProtNLM"/>
    </source>
</evidence>
<dbReference type="Proteomes" id="UP000198755">
    <property type="component" value="Unassembled WGS sequence"/>
</dbReference>
<dbReference type="InterPro" id="IPR027417">
    <property type="entry name" value="P-loop_NTPase"/>
</dbReference>
<gene>
    <name evidence="1" type="ORF">SAMN05444581_12310</name>
</gene>